<dbReference type="Pfam" id="PF01614">
    <property type="entry name" value="IclR_C"/>
    <property type="match status" value="1"/>
</dbReference>
<evidence type="ECO:0000256" key="3">
    <source>
        <dbReference type="ARBA" id="ARBA00023163"/>
    </source>
</evidence>
<reference evidence="5 6" key="1">
    <citation type="submission" date="2018-07" db="EMBL/GenBank/DDBJ databases">
        <authorList>
            <person name="Quirk P.G."/>
            <person name="Krulwich T.A."/>
        </authorList>
    </citation>
    <scope>NUCLEOTIDE SEQUENCE [LARGE SCALE GENOMIC DNA]</scope>
    <source>
        <strain evidence="5 6">CC-BB4</strain>
    </source>
</reference>
<dbReference type="Proteomes" id="UP000254889">
    <property type="component" value="Chromosome"/>
</dbReference>
<dbReference type="InterPro" id="IPR029016">
    <property type="entry name" value="GAF-like_dom_sf"/>
</dbReference>
<dbReference type="AlphaFoldDB" id="A0A345ZY12"/>
<dbReference type="EMBL" id="CP031417">
    <property type="protein sequence ID" value="AXK81809.1"/>
    <property type="molecule type" value="Genomic_DNA"/>
</dbReference>
<dbReference type="KEGG" id="ptaw:DW352_15535"/>
<gene>
    <name evidence="5" type="ORF">DW352_15535</name>
</gene>
<evidence type="ECO:0000256" key="2">
    <source>
        <dbReference type="ARBA" id="ARBA00023125"/>
    </source>
</evidence>
<dbReference type="GO" id="GO:0003700">
    <property type="term" value="F:DNA-binding transcription factor activity"/>
    <property type="evidence" value="ECO:0007669"/>
    <property type="project" value="TreeGrafter"/>
</dbReference>
<keyword evidence="3" id="KW-0804">Transcription</keyword>
<protein>
    <submittedName>
        <fullName evidence="5">IclR family transcriptional regulator</fullName>
    </submittedName>
</protein>
<dbReference type="PROSITE" id="PS51078">
    <property type="entry name" value="ICLR_ED"/>
    <property type="match status" value="1"/>
</dbReference>
<sequence length="268" mass="30140">MRPRMNERGDKRRTSAEKVLGLLALYTAERTVWSPERAAKRLNVSLATSYRYFNTLVAAGLLEKLQRNRYVLGPAIVELDRQIREADPVLRQARPVMERLLKRVREPAAVLLCRYYRGMVMCIHQETNKSGEPVSSYERGARRPMFRGSTSKVILAYLPPRIISNLWQEHKREIGAAGLGDSFEEFKASLRALRREPTYVAMGEVDPGRLGIAAPIFDASRRIAGSLSLVLLSPRVGERAVARLRTNVSAAAREIERLRGRGALGTEA</sequence>
<evidence type="ECO:0000256" key="1">
    <source>
        <dbReference type="ARBA" id="ARBA00023015"/>
    </source>
</evidence>
<evidence type="ECO:0000313" key="5">
    <source>
        <dbReference type="EMBL" id="AXK81809.1"/>
    </source>
</evidence>
<dbReference type="InterPro" id="IPR036390">
    <property type="entry name" value="WH_DNA-bd_sf"/>
</dbReference>
<dbReference type="GO" id="GO:0045892">
    <property type="term" value="P:negative regulation of DNA-templated transcription"/>
    <property type="evidence" value="ECO:0007669"/>
    <property type="project" value="TreeGrafter"/>
</dbReference>
<keyword evidence="2" id="KW-0238">DNA-binding</keyword>
<dbReference type="SUPFAM" id="SSF46785">
    <property type="entry name" value="Winged helix' DNA-binding domain"/>
    <property type="match status" value="1"/>
</dbReference>
<dbReference type="InterPro" id="IPR036388">
    <property type="entry name" value="WH-like_DNA-bd_sf"/>
</dbReference>
<dbReference type="SMART" id="SM00346">
    <property type="entry name" value="HTH_ICLR"/>
    <property type="match status" value="1"/>
</dbReference>
<organism evidence="5 6">
    <name type="scientific">Pseudolabrys taiwanensis</name>
    <dbReference type="NCBI Taxonomy" id="331696"/>
    <lineage>
        <taxon>Bacteria</taxon>
        <taxon>Pseudomonadati</taxon>
        <taxon>Pseudomonadota</taxon>
        <taxon>Alphaproteobacteria</taxon>
        <taxon>Hyphomicrobiales</taxon>
        <taxon>Xanthobacteraceae</taxon>
        <taxon>Pseudolabrys</taxon>
    </lineage>
</organism>
<dbReference type="SUPFAM" id="SSF55781">
    <property type="entry name" value="GAF domain-like"/>
    <property type="match status" value="1"/>
</dbReference>
<proteinExistence type="predicted"/>
<keyword evidence="6" id="KW-1185">Reference proteome</keyword>
<dbReference type="InterPro" id="IPR050707">
    <property type="entry name" value="HTH_MetabolicPath_Reg"/>
</dbReference>
<dbReference type="OrthoDB" id="31778at2"/>
<dbReference type="InterPro" id="IPR014757">
    <property type="entry name" value="Tscrpt_reg_IclR_C"/>
</dbReference>
<dbReference type="InterPro" id="IPR005471">
    <property type="entry name" value="Tscrpt_reg_IclR_N"/>
</dbReference>
<keyword evidence="1" id="KW-0805">Transcription regulation</keyword>
<feature type="domain" description="IclR-ED" evidence="4">
    <location>
        <begin position="75"/>
        <end position="261"/>
    </location>
</feature>
<dbReference type="GO" id="GO:0003677">
    <property type="term" value="F:DNA binding"/>
    <property type="evidence" value="ECO:0007669"/>
    <property type="project" value="UniProtKB-KW"/>
</dbReference>
<dbReference type="Gene3D" id="1.10.10.10">
    <property type="entry name" value="Winged helix-like DNA-binding domain superfamily/Winged helix DNA-binding domain"/>
    <property type="match status" value="1"/>
</dbReference>
<dbReference type="Gene3D" id="3.30.450.40">
    <property type="match status" value="1"/>
</dbReference>
<dbReference type="PANTHER" id="PTHR30136">
    <property type="entry name" value="HELIX-TURN-HELIX TRANSCRIPTIONAL REGULATOR, ICLR FAMILY"/>
    <property type="match status" value="1"/>
</dbReference>
<dbReference type="PANTHER" id="PTHR30136:SF24">
    <property type="entry name" value="HTH-TYPE TRANSCRIPTIONAL REPRESSOR ALLR"/>
    <property type="match status" value="1"/>
</dbReference>
<name>A0A345ZY12_9HYPH</name>
<evidence type="ECO:0000259" key="4">
    <source>
        <dbReference type="PROSITE" id="PS51078"/>
    </source>
</evidence>
<evidence type="ECO:0000313" key="6">
    <source>
        <dbReference type="Proteomes" id="UP000254889"/>
    </source>
</evidence>
<accession>A0A345ZY12</accession>